<evidence type="ECO:0000256" key="1">
    <source>
        <dbReference type="ARBA" id="ARBA00007613"/>
    </source>
</evidence>
<dbReference type="InterPro" id="IPR010131">
    <property type="entry name" value="MdtP/NodT-like"/>
</dbReference>
<dbReference type="EMBL" id="JAPMXC010000001">
    <property type="protein sequence ID" value="MCY0387472.1"/>
    <property type="molecule type" value="Genomic_DNA"/>
</dbReference>
<keyword evidence="2" id="KW-0449">Lipoprotein</keyword>
<dbReference type="Gene3D" id="1.20.1600.10">
    <property type="entry name" value="Outer membrane efflux proteins (OEP)"/>
    <property type="match status" value="1"/>
</dbReference>
<evidence type="ECO:0000256" key="2">
    <source>
        <dbReference type="RuleBase" id="RU362097"/>
    </source>
</evidence>
<keyword evidence="4" id="KW-1185">Reference proteome</keyword>
<dbReference type="InterPro" id="IPR003423">
    <property type="entry name" value="OMP_efflux"/>
</dbReference>
<evidence type="ECO:0000313" key="3">
    <source>
        <dbReference type="EMBL" id="MCY0387472.1"/>
    </source>
</evidence>
<dbReference type="Gene3D" id="2.20.200.10">
    <property type="entry name" value="Outer membrane efflux proteins (OEP)"/>
    <property type="match status" value="1"/>
</dbReference>
<dbReference type="Proteomes" id="UP001082899">
    <property type="component" value="Unassembled WGS sequence"/>
</dbReference>
<dbReference type="SUPFAM" id="SSF56954">
    <property type="entry name" value="Outer membrane efflux proteins (OEP)"/>
    <property type="match status" value="1"/>
</dbReference>
<sequence length="462" mass="49447">MVLALSACTLGPNYHDAPPTAQNTLHAGVFARTPEQGVSTAPGVARWWTELGDPELDSLIETALANNPDIRAAEARLRASRASLTKAQDNALPKVAANAAALRTQRPSELDTLGSGPLKLYTAGFDATWEIDLFGGTRRAIEAAGAQAQSVEANLADTHVSLAAEIAQAYVELRAQQQRAVIAHQSAEYEEQILTLTQQRRARGTASDADVERSRTQVGTTRASLTPIDADVGESLDRLAVLCGLEPGALDARLSKAGPLPTLPATVAIGDPAALLKRRPDIRAAERKLASSTAQIGENEADYFPKLTLLGDLGFSASTPGGLFRRSNSSWIGVPYLSWNVFDFGRTRAAVRNAEAQRDEAVANYQGTVLGALRDADTALSHYGHQRDNVAQLRDVEASADRSAALMNQRYRAGASSMIDWLDTERTRLSAQQNTLNGQAQLVEDFVSIQKSLGLGWEAASK</sequence>
<dbReference type="Pfam" id="PF02321">
    <property type="entry name" value="OEP"/>
    <property type="match status" value="2"/>
</dbReference>
<dbReference type="PANTHER" id="PTHR30203:SF25">
    <property type="entry name" value="OUTER MEMBRANE PROTEIN-RELATED"/>
    <property type="match status" value="1"/>
</dbReference>
<keyword evidence="2" id="KW-0812">Transmembrane</keyword>
<keyword evidence="2" id="KW-0564">Palmitate</keyword>
<name>A0ABT3ZM32_9BURK</name>
<gene>
    <name evidence="3" type="ORF">OVY01_09530</name>
</gene>
<comment type="caution">
    <text evidence="3">The sequence shown here is derived from an EMBL/GenBank/DDBJ whole genome shotgun (WGS) entry which is preliminary data.</text>
</comment>
<comment type="similarity">
    <text evidence="1 2">Belongs to the outer membrane factor (OMF) (TC 1.B.17) family.</text>
</comment>
<proteinExistence type="inferred from homology"/>
<keyword evidence="2" id="KW-0472">Membrane</keyword>
<organism evidence="3 4">
    <name type="scientific">Robbsia betulipollinis</name>
    <dbReference type="NCBI Taxonomy" id="2981849"/>
    <lineage>
        <taxon>Bacteria</taxon>
        <taxon>Pseudomonadati</taxon>
        <taxon>Pseudomonadota</taxon>
        <taxon>Betaproteobacteria</taxon>
        <taxon>Burkholderiales</taxon>
        <taxon>Burkholderiaceae</taxon>
        <taxon>Robbsia</taxon>
    </lineage>
</organism>
<comment type="subcellular location">
    <subcellularLocation>
        <location evidence="2">Cell membrane</location>
        <topology evidence="2">Lipid-anchor</topology>
    </subcellularLocation>
</comment>
<protein>
    <submittedName>
        <fullName evidence="3">Efflux transporter outer membrane subunit</fullName>
    </submittedName>
</protein>
<accession>A0ABT3ZM32</accession>
<evidence type="ECO:0000313" key="4">
    <source>
        <dbReference type="Proteomes" id="UP001082899"/>
    </source>
</evidence>
<keyword evidence="2" id="KW-1134">Transmembrane beta strand</keyword>
<dbReference type="NCBIfam" id="TIGR01845">
    <property type="entry name" value="outer_NodT"/>
    <property type="match status" value="1"/>
</dbReference>
<reference evidence="3" key="1">
    <citation type="submission" date="2022-11" db="EMBL/GenBank/DDBJ databases">
        <title>Robbsia betulipollinis sp. nov., isolated from pollen of birch (Betula pendula).</title>
        <authorList>
            <person name="Shi H."/>
            <person name="Ambika Manirajan B."/>
            <person name="Ratering S."/>
            <person name="Geissler-Plaum R."/>
            <person name="Schnell S."/>
        </authorList>
    </citation>
    <scope>NUCLEOTIDE SEQUENCE</scope>
    <source>
        <strain evidence="3">Bb-Pol-6</strain>
    </source>
</reference>
<dbReference type="PANTHER" id="PTHR30203">
    <property type="entry name" value="OUTER MEMBRANE CATION EFFLUX PROTEIN"/>
    <property type="match status" value="1"/>
</dbReference>